<evidence type="ECO:0000256" key="1">
    <source>
        <dbReference type="SAM" id="Coils"/>
    </source>
</evidence>
<protein>
    <submittedName>
        <fullName evidence="2">Uncharacterized protein</fullName>
    </submittedName>
</protein>
<name>A0A0F9Q6W1_9ZZZZ</name>
<sequence length="69" mass="8113">MIDVMDRIIQIQSALIKAHSLTIEIQKYFHKETTNNHINVLKNNIKRAKKKLTLVKKSATKEELDRKIK</sequence>
<proteinExistence type="predicted"/>
<organism evidence="2">
    <name type="scientific">marine sediment metagenome</name>
    <dbReference type="NCBI Taxonomy" id="412755"/>
    <lineage>
        <taxon>unclassified sequences</taxon>
        <taxon>metagenomes</taxon>
        <taxon>ecological metagenomes</taxon>
    </lineage>
</organism>
<evidence type="ECO:0000313" key="2">
    <source>
        <dbReference type="EMBL" id="KKN38239.1"/>
    </source>
</evidence>
<feature type="coiled-coil region" evidence="1">
    <location>
        <begin position="31"/>
        <end position="58"/>
    </location>
</feature>
<accession>A0A0F9Q6W1</accession>
<dbReference type="EMBL" id="LAZR01001843">
    <property type="protein sequence ID" value="KKN38239.1"/>
    <property type="molecule type" value="Genomic_DNA"/>
</dbReference>
<keyword evidence="1" id="KW-0175">Coiled coil</keyword>
<gene>
    <name evidence="2" type="ORF">LCGC14_0755470</name>
</gene>
<reference evidence="2" key="1">
    <citation type="journal article" date="2015" name="Nature">
        <title>Complex archaea that bridge the gap between prokaryotes and eukaryotes.</title>
        <authorList>
            <person name="Spang A."/>
            <person name="Saw J.H."/>
            <person name="Jorgensen S.L."/>
            <person name="Zaremba-Niedzwiedzka K."/>
            <person name="Martijn J."/>
            <person name="Lind A.E."/>
            <person name="van Eijk R."/>
            <person name="Schleper C."/>
            <person name="Guy L."/>
            <person name="Ettema T.J."/>
        </authorList>
    </citation>
    <scope>NUCLEOTIDE SEQUENCE</scope>
</reference>
<dbReference type="AlphaFoldDB" id="A0A0F9Q6W1"/>
<comment type="caution">
    <text evidence="2">The sequence shown here is derived from an EMBL/GenBank/DDBJ whole genome shotgun (WGS) entry which is preliminary data.</text>
</comment>